<feature type="transmembrane region" description="Helical" evidence="2">
    <location>
        <begin position="45"/>
        <end position="68"/>
    </location>
</feature>
<dbReference type="InterPro" id="IPR036291">
    <property type="entry name" value="NAD(P)-bd_dom_sf"/>
</dbReference>
<comment type="caution">
    <text evidence="4">The sequence shown here is derived from an EMBL/GenBank/DDBJ whole genome shotgun (WGS) entry which is preliminary data.</text>
</comment>
<dbReference type="Gene3D" id="3.40.50.720">
    <property type="entry name" value="NAD(P)-binding Rossmann-like Domain"/>
    <property type="match status" value="2"/>
</dbReference>
<keyword evidence="2" id="KW-1133">Transmembrane helix</keyword>
<dbReference type="InterPro" id="IPR003869">
    <property type="entry name" value="Polysac_CapD-like"/>
</dbReference>
<evidence type="ECO:0000259" key="3">
    <source>
        <dbReference type="Pfam" id="PF02719"/>
    </source>
</evidence>
<evidence type="ECO:0000313" key="5">
    <source>
        <dbReference type="Proteomes" id="UP000539265"/>
    </source>
</evidence>
<sequence length="589" mass="66078">MHIHTGFLRYSNMTDLVRVFGSVLLSSVIYLICVNLWLMPGNETTINFIVMVNVSISSMTLFIFRFAVKGLFVFIKNDSGAKKTRVLIYGSDAEALFIKHGLQRSVQAKFTIIGFIDDDYGKKNLELQGTKVYDLKSLEKLKRKYNVEKLIILNQDLDEKSKKIAIEKCLAFGIQVLTIPPTDQWLFGKLNFNQIKNLKIEDLLQRKPIQVELDHISRDLLGKRILITGAAGSIGSEIVNQVIRYKPSMVILCDQAETPLHYLSLQVAETFPNVVANIFIADVTNYDRMSKLFLDYRPEIIFHAAAYKHVPMMEENPTEAVHNNVLGTKNVADLAVSFDCEKFVMISTDKAVNPTNIMGASKRIAEIYIQSIKRIPGNNQVKTRFITTRFGNVLGSNGSVVPRFAEQIEKGGPLTVTHPEITRYFMTIPEAVQLVLEAATIGKGGEIFIFDMGEPVKIADLARNMIKLAGLQPDKDIKIVYTGLRPGEKLYEELLNDGESTLPTYHEKIRISKVITNNYNDVLIDIKELIALNNRNDILGVVKKMKSIVPEYISNNSTFGELDGAPCDNILSGLQASLDPPKRKTVRSA</sequence>
<keyword evidence="2" id="KW-0472">Membrane</keyword>
<feature type="transmembrane region" description="Helical" evidence="2">
    <location>
        <begin position="16"/>
        <end position="39"/>
    </location>
</feature>
<dbReference type="SUPFAM" id="SSF51735">
    <property type="entry name" value="NAD(P)-binding Rossmann-fold domains"/>
    <property type="match status" value="1"/>
</dbReference>
<proteinExistence type="inferred from homology"/>
<protein>
    <submittedName>
        <fullName evidence="4">FlaA1/EpsC-like NDP-sugar epimerase</fullName>
    </submittedName>
</protein>
<reference evidence="4" key="1">
    <citation type="submission" date="2020-08" db="EMBL/GenBank/DDBJ databases">
        <title>Genomic Encyclopedia of Type Strains, Phase III (KMG-III): the genomes of soil and plant-associated and newly described type strains.</title>
        <authorList>
            <person name="Whitman W."/>
        </authorList>
    </citation>
    <scope>NUCLEOTIDE SEQUENCE [LARGE SCALE GENOMIC DNA]</scope>
    <source>
        <strain evidence="4">CECT 8628</strain>
    </source>
</reference>
<dbReference type="CDD" id="cd05237">
    <property type="entry name" value="UDP_invert_4-6DH_SDR_e"/>
    <property type="match status" value="1"/>
</dbReference>
<keyword evidence="2" id="KW-0812">Transmembrane</keyword>
<dbReference type="InterPro" id="IPR051203">
    <property type="entry name" value="Polysaccharide_Synthase-Rel"/>
</dbReference>
<dbReference type="SUPFAM" id="SSF53335">
    <property type="entry name" value="S-adenosyl-L-methionine-dependent methyltransferases"/>
    <property type="match status" value="1"/>
</dbReference>
<feature type="domain" description="Polysaccharide biosynthesis protein CapD-like" evidence="3">
    <location>
        <begin position="225"/>
        <end position="511"/>
    </location>
</feature>
<accession>A0A839S8W9</accession>
<evidence type="ECO:0000256" key="2">
    <source>
        <dbReference type="SAM" id="Phobius"/>
    </source>
</evidence>
<keyword evidence="5" id="KW-1185">Reference proteome</keyword>
<dbReference type="Proteomes" id="UP000539265">
    <property type="component" value="Unassembled WGS sequence"/>
</dbReference>
<dbReference type="InterPro" id="IPR029063">
    <property type="entry name" value="SAM-dependent_MTases_sf"/>
</dbReference>
<evidence type="ECO:0000313" key="4">
    <source>
        <dbReference type="EMBL" id="MBB3054078.1"/>
    </source>
</evidence>
<gene>
    <name evidence="4" type="ORF">FHS11_000482</name>
</gene>
<comment type="similarity">
    <text evidence="1">Belongs to the polysaccharide synthase family.</text>
</comment>
<dbReference type="PANTHER" id="PTHR43318:SF1">
    <property type="entry name" value="POLYSACCHARIDE BIOSYNTHESIS PROTEIN EPSC-RELATED"/>
    <property type="match status" value="1"/>
</dbReference>
<dbReference type="AlphaFoldDB" id="A0A839S8W9"/>
<dbReference type="Pfam" id="PF02719">
    <property type="entry name" value="Polysacc_synt_2"/>
    <property type="match status" value="1"/>
</dbReference>
<dbReference type="EMBL" id="JACHWX010000001">
    <property type="protein sequence ID" value="MBB3054078.1"/>
    <property type="molecule type" value="Genomic_DNA"/>
</dbReference>
<evidence type="ECO:0000256" key="1">
    <source>
        <dbReference type="ARBA" id="ARBA00007430"/>
    </source>
</evidence>
<name>A0A839S8W9_9SPHI</name>
<organism evidence="4 5">
    <name type="scientific">Mucilaginibacter gotjawali</name>
    <dbReference type="NCBI Taxonomy" id="1550579"/>
    <lineage>
        <taxon>Bacteria</taxon>
        <taxon>Pseudomonadati</taxon>
        <taxon>Bacteroidota</taxon>
        <taxon>Sphingobacteriia</taxon>
        <taxon>Sphingobacteriales</taxon>
        <taxon>Sphingobacteriaceae</taxon>
        <taxon>Mucilaginibacter</taxon>
    </lineage>
</organism>
<dbReference type="PANTHER" id="PTHR43318">
    <property type="entry name" value="UDP-N-ACETYLGLUCOSAMINE 4,6-DEHYDRATASE"/>
    <property type="match status" value="1"/>
</dbReference>